<dbReference type="Proteomes" id="UP001153365">
    <property type="component" value="Unassembled WGS sequence"/>
</dbReference>
<evidence type="ECO:0000313" key="3">
    <source>
        <dbReference type="Proteomes" id="UP001153365"/>
    </source>
</evidence>
<reference evidence="2" key="1">
    <citation type="submission" date="2022-06" db="EMBL/GenBank/DDBJ databases">
        <authorList>
            <consortium name="SYNGENTA / RWTH Aachen University"/>
        </authorList>
    </citation>
    <scope>NUCLEOTIDE SEQUENCE</scope>
</reference>
<sequence length="239" mass="26780">MISQMVCLRNNGKLRKAELVEDGRFNLCANEPWASLMPKLVIEQWLLEKVSKNKVATTQLESDLDSSSSTESDYSSNEEPEKLEEHYSSPEKRLTKIRNKFKGKSILSSSKGSFKESNKTLSSSELSSSIAAKLKITKCGKGKSSSSELSQPEDKNLESKAKADSYTTEPLSNISSNIPVSSHVKPQDSRNKKTNTPFRREKAEEIEVDPRLKDNSLSSIKSRFLIDMDVEEVVEAWLV</sequence>
<accession>A0AAV0B6J2</accession>
<comment type="caution">
    <text evidence="2">The sequence shown here is derived from an EMBL/GenBank/DDBJ whole genome shotgun (WGS) entry which is preliminary data.</text>
</comment>
<proteinExistence type="predicted"/>
<name>A0AAV0B6J2_PHAPC</name>
<protein>
    <submittedName>
        <fullName evidence="2">Uncharacterized protein</fullName>
    </submittedName>
</protein>
<feature type="region of interest" description="Disordered" evidence="1">
    <location>
        <begin position="58"/>
        <end position="94"/>
    </location>
</feature>
<evidence type="ECO:0000313" key="2">
    <source>
        <dbReference type="EMBL" id="CAH7681459.1"/>
    </source>
</evidence>
<dbReference type="EMBL" id="CALTRL010003577">
    <property type="protein sequence ID" value="CAH7681459.1"/>
    <property type="molecule type" value="Genomic_DNA"/>
</dbReference>
<keyword evidence="3" id="KW-1185">Reference proteome</keyword>
<evidence type="ECO:0000256" key="1">
    <source>
        <dbReference type="SAM" id="MobiDB-lite"/>
    </source>
</evidence>
<feature type="region of interest" description="Disordered" evidence="1">
    <location>
        <begin position="141"/>
        <end position="207"/>
    </location>
</feature>
<organism evidence="2 3">
    <name type="scientific">Phakopsora pachyrhizi</name>
    <name type="common">Asian soybean rust disease fungus</name>
    <dbReference type="NCBI Taxonomy" id="170000"/>
    <lineage>
        <taxon>Eukaryota</taxon>
        <taxon>Fungi</taxon>
        <taxon>Dikarya</taxon>
        <taxon>Basidiomycota</taxon>
        <taxon>Pucciniomycotina</taxon>
        <taxon>Pucciniomycetes</taxon>
        <taxon>Pucciniales</taxon>
        <taxon>Phakopsoraceae</taxon>
        <taxon>Phakopsora</taxon>
    </lineage>
</organism>
<feature type="compositionally biased region" description="Low complexity" evidence="1">
    <location>
        <begin position="65"/>
        <end position="75"/>
    </location>
</feature>
<gene>
    <name evidence="2" type="ORF">PPACK8108_LOCUS14053</name>
</gene>
<feature type="compositionally biased region" description="Basic and acidic residues" evidence="1">
    <location>
        <begin position="152"/>
        <end position="163"/>
    </location>
</feature>
<dbReference type="AlphaFoldDB" id="A0AAV0B6J2"/>
<feature type="compositionally biased region" description="Basic and acidic residues" evidence="1">
    <location>
        <begin position="79"/>
        <end position="94"/>
    </location>
</feature>
<feature type="compositionally biased region" description="Basic and acidic residues" evidence="1">
    <location>
        <begin position="198"/>
        <end position="207"/>
    </location>
</feature>
<feature type="compositionally biased region" description="Polar residues" evidence="1">
    <location>
        <begin position="165"/>
        <end position="180"/>
    </location>
</feature>